<dbReference type="AlphaFoldDB" id="A0A2N7WDR6"/>
<evidence type="ECO:0000313" key="8">
    <source>
        <dbReference type="Proteomes" id="UP000494205"/>
    </source>
</evidence>
<dbReference type="SUPFAM" id="SSF47413">
    <property type="entry name" value="lambda repressor-like DNA-binding domains"/>
    <property type="match status" value="1"/>
</dbReference>
<sequence length="356" mass="39296">MTDAPPPSRRKRTARFIEIADAAGVSPATVDRVLNERGSVSAATRARVVAAARQLAVPRVLPDTRHGLMHVDVLLPQNSTPFFGRLNLALQRSMQMLDKRVVMHRSLLPEADDNVITDAILHPRYKRSGLIVTTHDTPRVRDALRTVIERGEPVVTMVTDVRDVGRLHYAGIDNLCAGRTAGYFVGRLARRSGRVLLLCSRKDYRAHVDRIGGCRSQLAECFPELVCDSAEVETEDDPDRCYRAVVSALKRGDLAGIYSSGYGSPGIEAALRKFGAAGQVVWVSHEMLDLHRTYIEEHTMDVAIDQDPDGQVISALQHMLHACKVVEDAPPPGPVEFRIFCPANVRRTAYLPSLPD</sequence>
<dbReference type="EMBL" id="PNXY01000020">
    <property type="protein sequence ID" value="PMS27523.1"/>
    <property type="molecule type" value="Genomic_DNA"/>
</dbReference>
<dbReference type="Pfam" id="PF13407">
    <property type="entry name" value="Peripla_BP_4"/>
    <property type="match status" value="1"/>
</dbReference>
<dbReference type="PROSITE" id="PS50932">
    <property type="entry name" value="HTH_LACI_2"/>
    <property type="match status" value="1"/>
</dbReference>
<dbReference type="Proteomes" id="UP000494205">
    <property type="component" value="Unassembled WGS sequence"/>
</dbReference>
<dbReference type="RefSeq" id="WP_102634751.1">
    <property type="nucleotide sequence ID" value="NZ_CADIJZ010000022.1"/>
</dbReference>
<evidence type="ECO:0000313" key="7">
    <source>
        <dbReference type="Proteomes" id="UP000235659"/>
    </source>
</evidence>
<dbReference type="PANTHER" id="PTHR30146">
    <property type="entry name" value="LACI-RELATED TRANSCRIPTIONAL REPRESSOR"/>
    <property type="match status" value="1"/>
</dbReference>
<dbReference type="EMBL" id="CADIJZ010000022">
    <property type="protein sequence ID" value="CAB3724303.1"/>
    <property type="molecule type" value="Genomic_DNA"/>
</dbReference>
<evidence type="ECO:0000256" key="2">
    <source>
        <dbReference type="ARBA" id="ARBA00023125"/>
    </source>
</evidence>
<proteinExistence type="predicted"/>
<dbReference type="InterPro" id="IPR010982">
    <property type="entry name" value="Lambda_DNA-bd_dom_sf"/>
</dbReference>
<evidence type="ECO:0000313" key="5">
    <source>
        <dbReference type="EMBL" id="CAB3724303.1"/>
    </source>
</evidence>
<dbReference type="Gene3D" id="3.40.50.2300">
    <property type="match status" value="2"/>
</dbReference>
<evidence type="ECO:0000259" key="4">
    <source>
        <dbReference type="PROSITE" id="PS50932"/>
    </source>
</evidence>
<dbReference type="CDD" id="cd01392">
    <property type="entry name" value="HTH_LacI"/>
    <property type="match status" value="1"/>
</dbReference>
<keyword evidence="3" id="KW-0804">Transcription</keyword>
<reference evidence="5 8" key="2">
    <citation type="submission" date="2020-04" db="EMBL/GenBank/DDBJ databases">
        <authorList>
            <person name="De Canck E."/>
        </authorList>
    </citation>
    <scope>NUCLEOTIDE SEQUENCE [LARGE SCALE GENOMIC DNA]</scope>
    <source>
        <strain evidence="5 8">LMG 27174</strain>
    </source>
</reference>
<evidence type="ECO:0000313" key="6">
    <source>
        <dbReference type="EMBL" id="PMS27523.1"/>
    </source>
</evidence>
<dbReference type="Gene3D" id="1.10.260.40">
    <property type="entry name" value="lambda repressor-like DNA-binding domains"/>
    <property type="match status" value="1"/>
</dbReference>
<dbReference type="InterPro" id="IPR000843">
    <property type="entry name" value="HTH_LacI"/>
</dbReference>
<accession>A0A2N7WDR6</accession>
<dbReference type="OrthoDB" id="9805774at2"/>
<dbReference type="PANTHER" id="PTHR30146:SF152">
    <property type="entry name" value="TRANSCRIPTIONAL REGULATORY PROTEIN"/>
    <property type="match status" value="1"/>
</dbReference>
<keyword evidence="7" id="KW-1185">Reference proteome</keyword>
<dbReference type="InterPro" id="IPR025997">
    <property type="entry name" value="SBP_2_dom"/>
</dbReference>
<dbReference type="InterPro" id="IPR028082">
    <property type="entry name" value="Peripla_BP_I"/>
</dbReference>
<dbReference type="CDD" id="cd06307">
    <property type="entry name" value="PBP1_sugar_binding"/>
    <property type="match status" value="1"/>
</dbReference>
<dbReference type="SUPFAM" id="SSF53822">
    <property type="entry name" value="Periplasmic binding protein-like I"/>
    <property type="match status" value="1"/>
</dbReference>
<keyword evidence="2" id="KW-0238">DNA-binding</keyword>
<gene>
    <name evidence="6" type="ORF">C0Z16_24650</name>
    <name evidence="5" type="ORF">LMG27174_05225</name>
</gene>
<dbReference type="Proteomes" id="UP000235659">
    <property type="component" value="Unassembled WGS sequence"/>
</dbReference>
<name>A0A2N7WDR6_9BURK</name>
<protein>
    <submittedName>
        <fullName evidence="6">Sugar ABC transporter substrate-binding protein</fullName>
    </submittedName>
</protein>
<reference evidence="6 7" key="1">
    <citation type="submission" date="2018-01" db="EMBL/GenBank/DDBJ databases">
        <title>Whole genome analyses suggest that Burkholderia sensu lato contains two further novel genera in the rhizoxinica-symbiotica group Mycetohabitans gen. nov., and Trinickia gen. nov.: implications for the evolution of diazotrophy and nodulation in the Burkholderiaceae.</title>
        <authorList>
            <person name="Estrada-de los Santos P."/>
            <person name="Palmer M."/>
            <person name="Chavez-Ramirez B."/>
            <person name="Beukes C."/>
            <person name="Steenkamp E.T."/>
            <person name="Hirsch A.M."/>
            <person name="Manyaka P."/>
            <person name="Maluk M."/>
            <person name="Lafos M."/>
            <person name="Crook M."/>
            <person name="Gross E."/>
            <person name="Simon M.F."/>
            <person name="Bueno dos Reis Junior F."/>
            <person name="Poole P.S."/>
            <person name="Venter S.N."/>
            <person name="James E.K."/>
        </authorList>
    </citation>
    <scope>NUCLEOTIDE SEQUENCE [LARGE SCALE GENOMIC DNA]</scope>
    <source>
        <strain evidence="6 7">WSM 3937</strain>
    </source>
</reference>
<organism evidence="5 8">
    <name type="scientific">Paraburkholderia rhynchosiae</name>
    <dbReference type="NCBI Taxonomy" id="487049"/>
    <lineage>
        <taxon>Bacteria</taxon>
        <taxon>Pseudomonadati</taxon>
        <taxon>Pseudomonadota</taxon>
        <taxon>Betaproteobacteria</taxon>
        <taxon>Burkholderiales</taxon>
        <taxon>Burkholderiaceae</taxon>
        <taxon>Paraburkholderia</taxon>
    </lineage>
</organism>
<keyword evidence="1" id="KW-0805">Transcription regulation</keyword>
<dbReference type="GO" id="GO:0000976">
    <property type="term" value="F:transcription cis-regulatory region binding"/>
    <property type="evidence" value="ECO:0007669"/>
    <property type="project" value="TreeGrafter"/>
</dbReference>
<evidence type="ECO:0000256" key="3">
    <source>
        <dbReference type="ARBA" id="ARBA00023163"/>
    </source>
</evidence>
<dbReference type="SMART" id="SM00354">
    <property type="entry name" value="HTH_LACI"/>
    <property type="match status" value="1"/>
</dbReference>
<dbReference type="GO" id="GO:0003700">
    <property type="term" value="F:DNA-binding transcription factor activity"/>
    <property type="evidence" value="ECO:0007669"/>
    <property type="project" value="TreeGrafter"/>
</dbReference>
<feature type="domain" description="HTH lacI-type" evidence="4">
    <location>
        <begin position="14"/>
        <end position="55"/>
    </location>
</feature>
<evidence type="ECO:0000256" key="1">
    <source>
        <dbReference type="ARBA" id="ARBA00023015"/>
    </source>
</evidence>
<dbReference type="Pfam" id="PF00356">
    <property type="entry name" value="LacI"/>
    <property type="match status" value="1"/>
</dbReference>